<reference evidence="2" key="1">
    <citation type="submission" date="2019-12" db="EMBL/GenBank/DDBJ databases">
        <title>Endophytic bacteria associated with Panax ginseng seedlings.</title>
        <authorList>
            <person name="Park J.M."/>
            <person name="Shin R."/>
            <person name="Jo S.H."/>
        </authorList>
    </citation>
    <scope>NUCLEOTIDE SEQUENCE [LARGE SCALE GENOMIC DNA]</scope>
    <source>
        <strain evidence="2">PgKB30</strain>
    </source>
</reference>
<dbReference type="Pfam" id="PF20090">
    <property type="entry name" value="DUF6482"/>
    <property type="match status" value="1"/>
</dbReference>
<dbReference type="EMBL" id="CP053746">
    <property type="protein sequence ID" value="QKF51192.1"/>
    <property type="molecule type" value="Genomic_DNA"/>
</dbReference>
<keyword evidence="2" id="KW-1185">Reference proteome</keyword>
<evidence type="ECO:0000313" key="1">
    <source>
        <dbReference type="EMBL" id="QKF51192.1"/>
    </source>
</evidence>
<evidence type="ECO:0008006" key="3">
    <source>
        <dbReference type="Google" id="ProtNLM"/>
    </source>
</evidence>
<protein>
    <recommendedName>
        <fullName evidence="3">Cation transporter</fullName>
    </recommendedName>
</protein>
<evidence type="ECO:0000313" key="2">
    <source>
        <dbReference type="Proteomes" id="UP000501989"/>
    </source>
</evidence>
<dbReference type="AlphaFoldDB" id="A0A6M8MM55"/>
<dbReference type="InterPro" id="IPR045508">
    <property type="entry name" value="DUF6482"/>
</dbReference>
<gene>
    <name evidence="1" type="ORF">FX982_02140</name>
</gene>
<name>A0A6M8MM55_9PSED</name>
<dbReference type="Proteomes" id="UP000501989">
    <property type="component" value="Chromosome"/>
</dbReference>
<sequence length="101" mass="11176">MNLQELISHASAGAVDELNLISIEGGIYLLEARMQGVAHRLVDAQNKALHLRSVEHARELLQPVAPMPFHLVHAVVHDEMCGGHDNLNQDVKIPLAFRSAW</sequence>
<organism evidence="1 2">
    <name type="scientific">Pseudomonas graminis</name>
    <dbReference type="NCBI Taxonomy" id="158627"/>
    <lineage>
        <taxon>Bacteria</taxon>
        <taxon>Pseudomonadati</taxon>
        <taxon>Pseudomonadota</taxon>
        <taxon>Gammaproteobacteria</taxon>
        <taxon>Pseudomonadales</taxon>
        <taxon>Pseudomonadaceae</taxon>
        <taxon>Pseudomonas</taxon>
    </lineage>
</organism>
<accession>A0A6M8MM55</accession>
<dbReference type="KEGG" id="pgg:FX982_02140"/>
<dbReference type="RefSeq" id="WP_172610615.1">
    <property type="nucleotide sequence ID" value="NZ_CP053746.1"/>
</dbReference>
<proteinExistence type="predicted"/>